<evidence type="ECO:0000259" key="6">
    <source>
        <dbReference type="PROSITE" id="PS50800"/>
    </source>
</evidence>
<dbReference type="PANTHER" id="PTHR10782:SF94">
    <property type="entry name" value="SUPPRESSOR OF VARIEGATION 2-10, ISOFORM I"/>
    <property type="match status" value="1"/>
</dbReference>
<protein>
    <recommendedName>
        <fullName evidence="11">E3 SUMO-protein ligase PIAS1</fullName>
    </recommendedName>
</protein>
<feature type="domain" description="SAP" evidence="6">
    <location>
        <begin position="9"/>
        <end position="43"/>
    </location>
</feature>
<dbReference type="PANTHER" id="PTHR10782">
    <property type="entry name" value="ZINC FINGER MIZ DOMAIN-CONTAINING PROTEIN"/>
    <property type="match status" value="1"/>
</dbReference>
<evidence type="ECO:0000259" key="8">
    <source>
        <dbReference type="PROSITE" id="PS51466"/>
    </source>
</evidence>
<evidence type="ECO:0000256" key="3">
    <source>
        <dbReference type="ARBA" id="ARBA00022833"/>
    </source>
</evidence>
<evidence type="ECO:0000256" key="5">
    <source>
        <dbReference type="SAM" id="MobiDB-lite"/>
    </source>
</evidence>
<evidence type="ECO:0000256" key="1">
    <source>
        <dbReference type="ARBA" id="ARBA00022723"/>
    </source>
</evidence>
<dbReference type="GO" id="GO:0006357">
    <property type="term" value="P:regulation of transcription by RNA polymerase II"/>
    <property type="evidence" value="ECO:0007669"/>
    <property type="project" value="TreeGrafter"/>
</dbReference>
<proteinExistence type="predicted"/>
<evidence type="ECO:0000313" key="10">
    <source>
        <dbReference type="Proteomes" id="UP000708208"/>
    </source>
</evidence>
<feature type="domain" description="SP-RING-type" evidence="7">
    <location>
        <begin position="328"/>
        <end position="409"/>
    </location>
</feature>
<dbReference type="Proteomes" id="UP000708208">
    <property type="component" value="Unassembled WGS sequence"/>
</dbReference>
<keyword evidence="3" id="KW-0862">Zinc</keyword>
<evidence type="ECO:0000259" key="7">
    <source>
        <dbReference type="PROSITE" id="PS51044"/>
    </source>
</evidence>
<dbReference type="PROSITE" id="PS51466">
    <property type="entry name" value="PINIT"/>
    <property type="match status" value="1"/>
</dbReference>
<dbReference type="GO" id="GO:0061665">
    <property type="term" value="F:SUMO ligase activity"/>
    <property type="evidence" value="ECO:0007669"/>
    <property type="project" value="TreeGrafter"/>
</dbReference>
<dbReference type="Pfam" id="PF02891">
    <property type="entry name" value="zf-MIZ"/>
    <property type="match status" value="1"/>
</dbReference>
<gene>
    <name evidence="9" type="ORF">AFUS01_LOCUS32985</name>
</gene>
<dbReference type="AlphaFoldDB" id="A0A8J2KT33"/>
<evidence type="ECO:0000256" key="4">
    <source>
        <dbReference type="PROSITE-ProRule" id="PRU00452"/>
    </source>
</evidence>
<dbReference type="OrthoDB" id="10263264at2759"/>
<accession>A0A8J2KT33</accession>
<dbReference type="EMBL" id="CAJVCH010527264">
    <property type="protein sequence ID" value="CAG7822729.1"/>
    <property type="molecule type" value="Genomic_DNA"/>
</dbReference>
<dbReference type="PROSITE" id="PS51044">
    <property type="entry name" value="ZF_SP_RING"/>
    <property type="match status" value="1"/>
</dbReference>
<evidence type="ECO:0008006" key="11">
    <source>
        <dbReference type="Google" id="ProtNLM"/>
    </source>
</evidence>
<dbReference type="Pfam" id="PF14324">
    <property type="entry name" value="PINIT"/>
    <property type="match status" value="1"/>
</dbReference>
<organism evidence="9 10">
    <name type="scientific">Allacma fusca</name>
    <dbReference type="NCBI Taxonomy" id="39272"/>
    <lineage>
        <taxon>Eukaryota</taxon>
        <taxon>Metazoa</taxon>
        <taxon>Ecdysozoa</taxon>
        <taxon>Arthropoda</taxon>
        <taxon>Hexapoda</taxon>
        <taxon>Collembola</taxon>
        <taxon>Symphypleona</taxon>
        <taxon>Sminthuridae</taxon>
        <taxon>Allacma</taxon>
    </lineage>
</organism>
<name>A0A8J2KT33_9HEXA</name>
<dbReference type="InterPro" id="IPR003034">
    <property type="entry name" value="SAP_dom"/>
</dbReference>
<dbReference type="GO" id="GO:0008270">
    <property type="term" value="F:zinc ion binding"/>
    <property type="evidence" value="ECO:0007669"/>
    <property type="project" value="UniProtKB-KW"/>
</dbReference>
<feature type="domain" description="PINIT" evidence="8">
    <location>
        <begin position="123"/>
        <end position="295"/>
    </location>
</feature>
<feature type="compositionally biased region" description="Low complexity" evidence="5">
    <location>
        <begin position="526"/>
        <end position="546"/>
    </location>
</feature>
<sequence length="723" mass="79015">MDCELRNMVMAFRVTELQSLLGYAGCCRTGRKIDLQARALDLVRSKQSHVVTKIRELYKTIQLTLNQQPPVASSGMYGSNSSSSSNRLYTLSSGYDGAHEKTLQGRPPFSNFNSTSEGKVQNNMAYVSLPICPDVKIKKLPFFDILSELIKPTSLISSGPVRMQEGTFPFFLTPQQASEIAASKELLGGSVYPSEQKIGYQLQVQLRFCLLDSTCEQTDNFPPSICVRVNGKIVTLPHPIPSNRPGVEPKRPSKPLNVTNYVKLSPTCTNTVGITWVSDGLGRGWVMCLYLVRKLNSADLLSRLKVKGPRPAEFTKGMIKEIVSKDDGDCQIAMTSLKVSTACPLGKCRMTLPCRASTCSHLQCFDANLFLQMNEKKPTWNCPVCDKPLMFENLSIDGYFLQVINSLSFDSNNEVEVLPDGNWCPISVKREKEDGPPAKRLKSEVHLDSTICLDDDVYIDDSQEASSSHTQVKNSNSDKGKITSTKTVEVVDLTISDSDDNDDDEEEEVTAVRIRRKPPRIHDESSSSSSSSTSSSSSSSSSSTTSGTTDSVNSQPQSLPGSRKAGNSSPAVITLDSPSASPEPCRNLQDGRGEASCSTSAGSSHQSSNVLSSHSYLQPIDSDWNSKDAIFRDLIRNHTSEASSLLNPNRHPSPSPTLLANPAYTGTQPSGLLDSRTSWDTGFQINDSGSLNFGAFDFGPEDFSDQLYNSTSNSSYTDFSNIW</sequence>
<evidence type="ECO:0000313" key="9">
    <source>
        <dbReference type="EMBL" id="CAG7822729.1"/>
    </source>
</evidence>
<dbReference type="FunFam" id="2.60.120.780:FF:000001">
    <property type="entry name" value="E3 SUMO-protein ligase PIAS2 isoform X1"/>
    <property type="match status" value="1"/>
</dbReference>
<dbReference type="InterPro" id="IPR023321">
    <property type="entry name" value="PINIT"/>
</dbReference>
<keyword evidence="2 4" id="KW-0863">Zinc-finger</keyword>
<feature type="compositionally biased region" description="Acidic residues" evidence="5">
    <location>
        <begin position="497"/>
        <end position="509"/>
    </location>
</feature>
<dbReference type="InterPro" id="IPR004181">
    <property type="entry name" value="Znf_MIZ"/>
</dbReference>
<dbReference type="GO" id="GO:0003712">
    <property type="term" value="F:transcription coregulator activity"/>
    <property type="evidence" value="ECO:0007669"/>
    <property type="project" value="TreeGrafter"/>
</dbReference>
<dbReference type="GO" id="GO:0016925">
    <property type="term" value="P:protein sumoylation"/>
    <property type="evidence" value="ECO:0007669"/>
    <property type="project" value="TreeGrafter"/>
</dbReference>
<keyword evidence="10" id="KW-1185">Reference proteome</keyword>
<keyword evidence="1" id="KW-0479">Metal-binding</keyword>
<evidence type="ECO:0000256" key="2">
    <source>
        <dbReference type="ARBA" id="ARBA00022771"/>
    </source>
</evidence>
<comment type="caution">
    <text evidence="9">The sequence shown here is derived from an EMBL/GenBank/DDBJ whole genome shotgun (WGS) entry which is preliminary data.</text>
</comment>
<reference evidence="9" key="1">
    <citation type="submission" date="2021-06" db="EMBL/GenBank/DDBJ databases">
        <authorList>
            <person name="Hodson N. C."/>
            <person name="Mongue J. A."/>
            <person name="Jaron S. K."/>
        </authorList>
    </citation>
    <scope>NUCLEOTIDE SEQUENCE</scope>
</reference>
<dbReference type="CDD" id="cd16790">
    <property type="entry name" value="SP-RING_PIAS"/>
    <property type="match status" value="1"/>
</dbReference>
<dbReference type="PROSITE" id="PS50800">
    <property type="entry name" value="SAP"/>
    <property type="match status" value="1"/>
</dbReference>
<feature type="compositionally biased region" description="Polar residues" evidence="5">
    <location>
        <begin position="547"/>
        <end position="580"/>
    </location>
</feature>
<dbReference type="GO" id="GO:0000785">
    <property type="term" value="C:chromatin"/>
    <property type="evidence" value="ECO:0007669"/>
    <property type="project" value="TreeGrafter"/>
</dbReference>
<feature type="region of interest" description="Disordered" evidence="5">
    <location>
        <begin position="494"/>
        <end position="610"/>
    </location>
</feature>